<dbReference type="PROSITE" id="PS00514">
    <property type="entry name" value="FIBRINOGEN_C_1"/>
    <property type="match status" value="1"/>
</dbReference>
<dbReference type="InterPro" id="IPR020837">
    <property type="entry name" value="Fibrinogen_CS"/>
</dbReference>
<dbReference type="InterPro" id="IPR014716">
    <property type="entry name" value="Fibrinogen_a/b/g_C_1"/>
</dbReference>
<dbReference type="NCBIfam" id="NF040941">
    <property type="entry name" value="GGGWT_bact"/>
    <property type="match status" value="1"/>
</dbReference>
<dbReference type="EMBL" id="CALNXK010000001">
    <property type="protein sequence ID" value="CAH3032810.1"/>
    <property type="molecule type" value="Genomic_DNA"/>
</dbReference>
<reference evidence="4 5" key="1">
    <citation type="submission" date="2022-05" db="EMBL/GenBank/DDBJ databases">
        <authorList>
            <consortium name="Genoscope - CEA"/>
            <person name="William W."/>
        </authorList>
    </citation>
    <scope>NUCLEOTIDE SEQUENCE [LARGE SCALE GENOMIC DNA]</scope>
</reference>
<feature type="compositionally biased region" description="Polar residues" evidence="2">
    <location>
        <begin position="94"/>
        <end position="108"/>
    </location>
</feature>
<accession>A0ABN8MPD7</accession>
<feature type="compositionally biased region" description="Low complexity" evidence="2">
    <location>
        <begin position="596"/>
        <end position="606"/>
    </location>
</feature>
<dbReference type="SMART" id="SM00186">
    <property type="entry name" value="FBG"/>
    <property type="match status" value="1"/>
</dbReference>
<sequence>MGFPGNSGKQGKMGTVGPKGQAGQKGQKGGTGFTGGNAGPKGQKGDTGFTGVPGAKGDRGMIGPPGKSGRKGITGPIGPKGDAGLKGQKGDTGSAGTSGTKGEPGQTTSIVVSDIPLSAKRGHCTRAEHLRMLYNDRLETSIDNSQSTNSGKTLKIFNALKRFADLQGPICYNDAQNKGMNLVRKALMRTMCSREIFTKKCRQQQIFDSDIKGAWHYNHVTFTPIAENFMLYCRLIYMLSILCVRLTIKVKLVQIVFIISDRDCLTLLKSGHAQSGVYSVNPDGKGSFNVYCDMRTDGGGWAVFQRRQDGSVDFYRGWNDYKSGFGQLTAEFWLGNDKIHRLTAARPSTLRVELEDWNGVKEYAKYGKFNVSDEQARYRLEVGSYSGTAGDSLAYHNNMAFSTKDRDNDLCLYTCNCAVSYTGAWWYGGCFKSNLNGKYLRKNLFYGTGVEVELELNNQKKRLDALEIVARTKQPFSEPHHSIVKFIKDAHDFFPNEHYRSKRHANSANDTREAKTTAVMIKELHNILSEGRIRLCKSTNEACQTGPPGPRGEKGERGRKGKRGSNKGIAGMLGAKGDRGVIGSPGKSGRQGIMGPVGPKGVPGLKGQKGDTGSVGMPGTKGEPGQTTTNPPFLNPPSTLTMLFYACTTQYSYNTSATTYLKSVCQQLQEITHYLKPRSHNVSTLKSGEISSNYSLSITLAFSTQIITCKLCGHSRFIQDPGFEIKVFLFLLTIHIVLILKKISMAYLKHFQKAPGRKAFETSLNYGSLLVLTTMITEENAFSCSLSTNKSFGTAKMGKRKVTFRLLFPNRNERTTSEFETLTLHHSLSLPSESCQGYANLAPMSIAHLAIQHTQTLFQVIFIHHYQHKISVIFV</sequence>
<feature type="region of interest" description="Disordered" evidence="2">
    <location>
        <begin position="1"/>
        <end position="108"/>
    </location>
</feature>
<protein>
    <recommendedName>
        <fullName evidence="3">Fibrinogen C-terminal domain-containing protein</fullName>
    </recommendedName>
</protein>
<dbReference type="InterPro" id="IPR008160">
    <property type="entry name" value="Collagen"/>
</dbReference>
<dbReference type="Gene3D" id="3.90.215.10">
    <property type="entry name" value="Gamma Fibrinogen, chain A, domain 1"/>
    <property type="match status" value="1"/>
</dbReference>
<evidence type="ECO:0000313" key="5">
    <source>
        <dbReference type="Proteomes" id="UP001159405"/>
    </source>
</evidence>
<dbReference type="CDD" id="cd00087">
    <property type="entry name" value="FReD"/>
    <property type="match status" value="1"/>
</dbReference>
<dbReference type="SUPFAM" id="SSF56496">
    <property type="entry name" value="Fibrinogen C-terminal domain-like"/>
    <property type="match status" value="1"/>
</dbReference>
<dbReference type="PANTHER" id="PTHR19143">
    <property type="entry name" value="FIBRINOGEN/TENASCIN/ANGIOPOEITIN"/>
    <property type="match status" value="1"/>
</dbReference>
<dbReference type="InterPro" id="IPR036056">
    <property type="entry name" value="Fibrinogen-like_C"/>
</dbReference>
<feature type="domain" description="Fibrinogen C-terminal" evidence="3">
    <location>
        <begin position="255"/>
        <end position="441"/>
    </location>
</feature>
<dbReference type="InterPro" id="IPR002181">
    <property type="entry name" value="Fibrinogen_a/b/g_C_dom"/>
</dbReference>
<organism evidence="4 5">
    <name type="scientific">Porites lobata</name>
    <dbReference type="NCBI Taxonomy" id="104759"/>
    <lineage>
        <taxon>Eukaryota</taxon>
        <taxon>Metazoa</taxon>
        <taxon>Cnidaria</taxon>
        <taxon>Anthozoa</taxon>
        <taxon>Hexacorallia</taxon>
        <taxon>Scleractinia</taxon>
        <taxon>Fungiina</taxon>
        <taxon>Poritidae</taxon>
        <taxon>Porites</taxon>
    </lineage>
</organism>
<comment type="caution">
    <text evidence="4">The sequence shown here is derived from an EMBL/GenBank/DDBJ whole genome shotgun (WGS) entry which is preliminary data.</text>
</comment>
<dbReference type="Proteomes" id="UP001159405">
    <property type="component" value="Unassembled WGS sequence"/>
</dbReference>
<gene>
    <name evidence="4" type="ORF">PLOB_00000342</name>
</gene>
<evidence type="ECO:0000313" key="4">
    <source>
        <dbReference type="EMBL" id="CAH3032810.1"/>
    </source>
</evidence>
<feature type="region of interest" description="Disordered" evidence="2">
    <location>
        <begin position="540"/>
        <end position="633"/>
    </location>
</feature>
<dbReference type="InterPro" id="IPR050373">
    <property type="entry name" value="Fibrinogen_C-term_domain"/>
</dbReference>
<dbReference type="PANTHER" id="PTHR19143:SF459">
    <property type="entry name" value="FIBRINOGEN C-TERMINAL DOMAIN-CONTAINING PROTEIN"/>
    <property type="match status" value="1"/>
</dbReference>
<evidence type="ECO:0000259" key="3">
    <source>
        <dbReference type="PROSITE" id="PS51406"/>
    </source>
</evidence>
<proteinExistence type="predicted"/>
<keyword evidence="5" id="KW-1185">Reference proteome</keyword>
<dbReference type="Pfam" id="PF01391">
    <property type="entry name" value="Collagen"/>
    <property type="match status" value="2"/>
</dbReference>
<evidence type="ECO:0000256" key="1">
    <source>
        <dbReference type="ARBA" id="ARBA00023157"/>
    </source>
</evidence>
<dbReference type="Pfam" id="PF00147">
    <property type="entry name" value="Fibrinogen_C"/>
    <property type="match status" value="1"/>
</dbReference>
<dbReference type="PROSITE" id="PS51406">
    <property type="entry name" value="FIBRINOGEN_C_2"/>
    <property type="match status" value="1"/>
</dbReference>
<feature type="compositionally biased region" description="Gly residues" evidence="2">
    <location>
        <begin position="26"/>
        <end position="39"/>
    </location>
</feature>
<keyword evidence="1" id="KW-1015">Disulfide bond</keyword>
<evidence type="ECO:0000256" key="2">
    <source>
        <dbReference type="SAM" id="MobiDB-lite"/>
    </source>
</evidence>
<name>A0ABN8MPD7_9CNID</name>